<sequence>MKTKIINLQFAFFLRDIVDRPDIEFGDLNSRLLNIFDAMPQMIPTPRELPPEVPVIILKSSNGAYSCNISRSRIDFNLSRINEDKSNADLVKDFNVKIAALIKYIIDKQDIIRFGMVATYFHKDNMAIRTLRGKYFTSLVDGAEELSLRYNKQSDYFGYKINDVIEISAVDALNNGIQEKGILVQRDINNVPRSGNPFDFNTLLKLSERYAHKITEAEIERLIK</sequence>
<name>A0ABY2XGS4_9GAMM</name>
<organism evidence="1 2">
    <name type="scientific">Alloalcanivorax gelatiniphagus</name>
    <dbReference type="NCBI Taxonomy" id="1194167"/>
    <lineage>
        <taxon>Bacteria</taxon>
        <taxon>Pseudomonadati</taxon>
        <taxon>Pseudomonadota</taxon>
        <taxon>Gammaproteobacteria</taxon>
        <taxon>Oceanospirillales</taxon>
        <taxon>Alcanivoracaceae</taxon>
        <taxon>Alloalcanivorax</taxon>
    </lineage>
</organism>
<comment type="caution">
    <text evidence="1">The sequence shown here is derived from an EMBL/GenBank/DDBJ whole genome shotgun (WGS) entry which is preliminary data.</text>
</comment>
<evidence type="ECO:0000313" key="1">
    <source>
        <dbReference type="EMBL" id="TMW10868.1"/>
    </source>
</evidence>
<dbReference type="Proteomes" id="UP000739180">
    <property type="component" value="Unassembled WGS sequence"/>
</dbReference>
<accession>A0ABY2XGS4</accession>
<dbReference type="EMBL" id="VCQT01000045">
    <property type="protein sequence ID" value="TMW10868.1"/>
    <property type="molecule type" value="Genomic_DNA"/>
</dbReference>
<keyword evidence="2" id="KW-1185">Reference proteome</keyword>
<reference evidence="1 2" key="1">
    <citation type="submission" date="2019-05" db="EMBL/GenBank/DDBJ databases">
        <title>Genome of Alcanivorax gelatiniphagus, an oil degrading marine bacteria.</title>
        <authorList>
            <person name="Kwon K.K."/>
        </authorList>
    </citation>
    <scope>NUCLEOTIDE SEQUENCE [LARGE SCALE GENOMIC DNA]</scope>
    <source>
        <strain evidence="1 2">MEBiC 08158</strain>
    </source>
</reference>
<protein>
    <submittedName>
        <fullName evidence="1">Uncharacterized protein</fullName>
    </submittedName>
</protein>
<gene>
    <name evidence="1" type="ORF">FGS76_16285</name>
</gene>
<proteinExistence type="predicted"/>
<evidence type="ECO:0000313" key="2">
    <source>
        <dbReference type="Proteomes" id="UP000739180"/>
    </source>
</evidence>
<dbReference type="RefSeq" id="WP_138773704.1">
    <property type="nucleotide sequence ID" value="NZ_JBHSSX010000013.1"/>
</dbReference>